<accession>A0A820PMK5</accession>
<sequence length="41" mass="4715">MVCPEELKQFVIDDLKDITFIEACKLYVRVSTSGRTYDCKG</sequence>
<proteinExistence type="predicted"/>
<dbReference type="AlphaFoldDB" id="A0A820PMK5"/>
<feature type="non-terminal residue" evidence="2">
    <location>
        <position position="41"/>
    </location>
</feature>
<name>A0A820PMK5_9BILA</name>
<comment type="caution">
    <text evidence="2">The sequence shown here is derived from an EMBL/GenBank/DDBJ whole genome shotgun (WGS) entry which is preliminary data.</text>
</comment>
<dbReference type="Proteomes" id="UP000663842">
    <property type="component" value="Unassembled WGS sequence"/>
</dbReference>
<dbReference type="EMBL" id="CAJOBF010026755">
    <property type="protein sequence ID" value="CAF4407392.1"/>
    <property type="molecule type" value="Genomic_DNA"/>
</dbReference>
<evidence type="ECO:0000313" key="2">
    <source>
        <dbReference type="EMBL" id="CAF4407392.1"/>
    </source>
</evidence>
<dbReference type="EMBL" id="CAJNRG010007484">
    <property type="protein sequence ID" value="CAF2095434.1"/>
    <property type="molecule type" value="Genomic_DNA"/>
</dbReference>
<reference evidence="2" key="1">
    <citation type="submission" date="2021-02" db="EMBL/GenBank/DDBJ databases">
        <authorList>
            <person name="Nowell W R."/>
        </authorList>
    </citation>
    <scope>NUCLEOTIDE SEQUENCE</scope>
</reference>
<dbReference type="Proteomes" id="UP000663887">
    <property type="component" value="Unassembled WGS sequence"/>
</dbReference>
<evidence type="ECO:0000313" key="3">
    <source>
        <dbReference type="Proteomes" id="UP000663842"/>
    </source>
</evidence>
<evidence type="ECO:0000313" key="1">
    <source>
        <dbReference type="EMBL" id="CAF2095434.1"/>
    </source>
</evidence>
<gene>
    <name evidence="2" type="ORF">UXM345_LOCUS38402</name>
    <name evidence="1" type="ORF">XDN619_LOCUS17590</name>
</gene>
<organism evidence="2 3">
    <name type="scientific">Rotaria magnacalcarata</name>
    <dbReference type="NCBI Taxonomy" id="392030"/>
    <lineage>
        <taxon>Eukaryota</taxon>
        <taxon>Metazoa</taxon>
        <taxon>Spiralia</taxon>
        <taxon>Gnathifera</taxon>
        <taxon>Rotifera</taxon>
        <taxon>Eurotatoria</taxon>
        <taxon>Bdelloidea</taxon>
        <taxon>Philodinida</taxon>
        <taxon>Philodinidae</taxon>
        <taxon>Rotaria</taxon>
    </lineage>
</organism>
<protein>
    <submittedName>
        <fullName evidence="2">Uncharacterized protein</fullName>
    </submittedName>
</protein>